<name>A0A0F7C1E4_BRELA</name>
<evidence type="ECO:0000313" key="1">
    <source>
        <dbReference type="EMBL" id="AKF95845.1"/>
    </source>
</evidence>
<dbReference type="RefSeq" id="WP_035293150.1">
    <property type="nucleotide sequence ID" value="NZ_CP011076.1"/>
</dbReference>
<dbReference type="EMBL" id="CP011076">
    <property type="protein sequence ID" value="AKF95845.1"/>
    <property type="molecule type" value="Genomic_DNA"/>
</dbReference>
<dbReference type="AlphaFoldDB" id="A0A0F7C1E4"/>
<keyword evidence="1" id="KW-0614">Plasmid</keyword>
<protein>
    <submittedName>
        <fullName evidence="1">Uncharacterized protein</fullName>
    </submittedName>
</protein>
<geneLocation type="plasmid" evidence="1">
    <name>unnamed2</name>
</geneLocation>
<accession>A0A0F7C1E4</accession>
<proteinExistence type="predicted"/>
<organism evidence="1">
    <name type="scientific">Brevibacillus laterosporus</name>
    <name type="common">Bacillus laterosporus</name>
    <dbReference type="NCBI Taxonomy" id="1465"/>
    <lineage>
        <taxon>Bacteria</taxon>
        <taxon>Bacillati</taxon>
        <taxon>Bacillota</taxon>
        <taxon>Bacilli</taxon>
        <taxon>Bacillales</taxon>
        <taxon>Paenibacillaceae</taxon>
        <taxon>Brevibacillus</taxon>
    </lineage>
</organism>
<sequence length="95" mass="11378">MSRSYKKFPVVKDKTGPGKKFAKRLASKAVRRYKDGIHNGSMYRKIFCSWNINDLWLHKTLREAIHYWEISDAPTVIAQSKQQVFNEWAKHYYRK</sequence>
<gene>
    <name evidence="1" type="ORF">EX87_19795</name>
</gene>
<reference evidence="1" key="1">
    <citation type="submission" date="2015-03" db="EMBL/GenBank/DDBJ databases">
        <title>MIGS Cultured Bacterial/Archaeal sample from Brevibacillus laterosporus.</title>
        <authorList>
            <person name="Zeng D."/>
            <person name="Zhu L."/>
            <person name="Dong G."/>
            <person name="Ye W."/>
            <person name="Ren D."/>
            <person name="Wu L."/>
            <person name="Xu J."/>
            <person name="Li G."/>
            <person name="Guo L."/>
        </authorList>
    </citation>
    <scope>NUCLEOTIDE SEQUENCE</scope>
    <source>
        <strain evidence="1">B9</strain>
        <plasmid evidence="1">unnamed2</plasmid>
    </source>
</reference>